<evidence type="ECO:0000256" key="1">
    <source>
        <dbReference type="SAM" id="Phobius"/>
    </source>
</evidence>
<dbReference type="RefSeq" id="WP_077129567.1">
    <property type="nucleotide sequence ID" value="NZ_CP014263.1"/>
</dbReference>
<evidence type="ECO:0000313" key="3">
    <source>
        <dbReference type="Proteomes" id="UP000187941"/>
    </source>
</evidence>
<dbReference type="Proteomes" id="UP000187941">
    <property type="component" value="Chromosome"/>
</dbReference>
<feature type="transmembrane region" description="Helical" evidence="1">
    <location>
        <begin position="153"/>
        <end position="176"/>
    </location>
</feature>
<dbReference type="KEGG" id="smon:AWR27_01530"/>
<dbReference type="OrthoDB" id="959175at2"/>
<feature type="transmembrane region" description="Helical" evidence="1">
    <location>
        <begin position="55"/>
        <end position="74"/>
    </location>
</feature>
<dbReference type="AlphaFoldDB" id="A0A1P9WRZ3"/>
<dbReference type="EMBL" id="CP014263">
    <property type="protein sequence ID" value="AQG78145.1"/>
    <property type="molecule type" value="Genomic_DNA"/>
</dbReference>
<feature type="transmembrane region" description="Helical" evidence="1">
    <location>
        <begin position="94"/>
        <end position="112"/>
    </location>
</feature>
<keyword evidence="1" id="KW-0472">Membrane</keyword>
<feature type="transmembrane region" description="Helical" evidence="1">
    <location>
        <begin position="20"/>
        <end position="48"/>
    </location>
</feature>
<accession>A0A1P9WRZ3</accession>
<reference evidence="2 3" key="1">
    <citation type="submission" date="2016-01" db="EMBL/GenBank/DDBJ databases">
        <authorList>
            <person name="Oliw E.H."/>
        </authorList>
    </citation>
    <scope>NUCLEOTIDE SEQUENCE [LARGE SCALE GENOMIC DNA]</scope>
    <source>
        <strain evidence="2 3">DY10</strain>
    </source>
</reference>
<protein>
    <submittedName>
        <fullName evidence="2">Uncharacterized protein</fullName>
    </submittedName>
</protein>
<organism evidence="2 3">
    <name type="scientific">Spirosoma montaniterrae</name>
    <dbReference type="NCBI Taxonomy" id="1178516"/>
    <lineage>
        <taxon>Bacteria</taxon>
        <taxon>Pseudomonadati</taxon>
        <taxon>Bacteroidota</taxon>
        <taxon>Cytophagia</taxon>
        <taxon>Cytophagales</taxon>
        <taxon>Cytophagaceae</taxon>
        <taxon>Spirosoma</taxon>
    </lineage>
</organism>
<feature type="transmembrane region" description="Helical" evidence="1">
    <location>
        <begin position="119"/>
        <end position="141"/>
    </location>
</feature>
<name>A0A1P9WRZ3_9BACT</name>
<dbReference type="STRING" id="1178516.AWR27_01530"/>
<evidence type="ECO:0000313" key="2">
    <source>
        <dbReference type="EMBL" id="AQG78145.1"/>
    </source>
</evidence>
<proteinExistence type="predicted"/>
<keyword evidence="1" id="KW-1133">Transmembrane helix</keyword>
<gene>
    <name evidence="2" type="ORF">AWR27_01530</name>
</gene>
<sequence>MNLLYFALRHPLYQRWMLLPSLAFILSWVAGPLSIFLFPLLLTIVYYYTLKKHPVVIRPWIWFLTAPITSYIWFRWGPIEQLFSEPHGRVEYGIAAHYAGQLLCSTCLLLMISDELQNAVLRWMGSMLISGAVCLGFYVSMANLSAHFLETGSLTLFITPPLVGLIANGISGLLLIDYEHR</sequence>
<keyword evidence="3" id="KW-1185">Reference proteome</keyword>
<keyword evidence="1" id="KW-0812">Transmembrane</keyword>